<evidence type="ECO:0000313" key="4">
    <source>
        <dbReference type="Proteomes" id="UP000323632"/>
    </source>
</evidence>
<dbReference type="AlphaFoldDB" id="A0A5M6CEI2"/>
<feature type="transmembrane region" description="Helical" evidence="2">
    <location>
        <begin position="7"/>
        <end position="25"/>
    </location>
</feature>
<dbReference type="RefSeq" id="WP_150033795.1">
    <property type="nucleotide sequence ID" value="NZ_VWSH01000004.1"/>
</dbReference>
<dbReference type="Proteomes" id="UP000323632">
    <property type="component" value="Unassembled WGS sequence"/>
</dbReference>
<organism evidence="3 4">
    <name type="scientific">Taibaiella lutea</name>
    <dbReference type="NCBI Taxonomy" id="2608001"/>
    <lineage>
        <taxon>Bacteria</taxon>
        <taxon>Pseudomonadati</taxon>
        <taxon>Bacteroidota</taxon>
        <taxon>Chitinophagia</taxon>
        <taxon>Chitinophagales</taxon>
        <taxon>Chitinophagaceae</taxon>
        <taxon>Taibaiella</taxon>
    </lineage>
</organism>
<gene>
    <name evidence="3" type="ORF">F0919_15980</name>
</gene>
<feature type="coiled-coil region" evidence="1">
    <location>
        <begin position="33"/>
        <end position="60"/>
    </location>
</feature>
<evidence type="ECO:0000256" key="2">
    <source>
        <dbReference type="SAM" id="Phobius"/>
    </source>
</evidence>
<proteinExistence type="predicted"/>
<name>A0A5M6CEI2_9BACT</name>
<sequence length="67" mass="7743">MRDLIKVLIAIAFMAVSFFVGKYLANEKSAVELKGVKEQISIYKNHIRQLEDSINVLEKSRQPKKHK</sequence>
<keyword evidence="2" id="KW-0812">Transmembrane</keyword>
<keyword evidence="4" id="KW-1185">Reference proteome</keyword>
<keyword evidence="1" id="KW-0175">Coiled coil</keyword>
<protein>
    <submittedName>
        <fullName evidence="3">Uncharacterized protein</fullName>
    </submittedName>
</protein>
<dbReference type="EMBL" id="VWSH01000004">
    <property type="protein sequence ID" value="KAA5532292.1"/>
    <property type="molecule type" value="Genomic_DNA"/>
</dbReference>
<comment type="caution">
    <text evidence="3">The sequence shown here is derived from an EMBL/GenBank/DDBJ whole genome shotgun (WGS) entry which is preliminary data.</text>
</comment>
<keyword evidence="2" id="KW-0472">Membrane</keyword>
<accession>A0A5M6CEI2</accession>
<evidence type="ECO:0000313" key="3">
    <source>
        <dbReference type="EMBL" id="KAA5532292.1"/>
    </source>
</evidence>
<keyword evidence="2" id="KW-1133">Transmembrane helix</keyword>
<reference evidence="3 4" key="1">
    <citation type="submission" date="2019-09" db="EMBL/GenBank/DDBJ databases">
        <title>Genome sequence and assembly of Taibaiella sp.</title>
        <authorList>
            <person name="Chhetri G."/>
        </authorList>
    </citation>
    <scope>NUCLEOTIDE SEQUENCE [LARGE SCALE GENOMIC DNA]</scope>
    <source>
        <strain evidence="3 4">KVB11</strain>
    </source>
</reference>
<evidence type="ECO:0000256" key="1">
    <source>
        <dbReference type="SAM" id="Coils"/>
    </source>
</evidence>